<dbReference type="EMBL" id="FOFG01000008">
    <property type="protein sequence ID" value="SEQ87544.1"/>
    <property type="molecule type" value="Genomic_DNA"/>
</dbReference>
<evidence type="ECO:0000259" key="2">
    <source>
        <dbReference type="Pfam" id="PF07007"/>
    </source>
</evidence>
<dbReference type="AlphaFoldDB" id="A0A1H9JKW6"/>
<dbReference type="PANTHER" id="PTHR39176">
    <property type="entry name" value="PERIPLASMIC PROTEIN-RELATED"/>
    <property type="match status" value="1"/>
</dbReference>
<feature type="signal peptide" evidence="1">
    <location>
        <begin position="1"/>
        <end position="21"/>
    </location>
</feature>
<dbReference type="PANTHER" id="PTHR39176:SF1">
    <property type="entry name" value="PERIPLASMIC PROTEIN"/>
    <property type="match status" value="1"/>
</dbReference>
<feature type="chain" id="PRO_5011743716" evidence="1">
    <location>
        <begin position="22"/>
        <end position="143"/>
    </location>
</feature>
<dbReference type="Pfam" id="PF07007">
    <property type="entry name" value="LprI"/>
    <property type="match status" value="1"/>
</dbReference>
<keyword evidence="1" id="KW-0732">Signal</keyword>
<dbReference type="Proteomes" id="UP000199647">
    <property type="component" value="Unassembled WGS sequence"/>
</dbReference>
<feature type="domain" description="Lysozyme inhibitor LprI-like N-terminal" evidence="2">
    <location>
        <begin position="37"/>
        <end position="132"/>
    </location>
</feature>
<name>A0A1H9JKW6_9HYPH</name>
<dbReference type="RefSeq" id="WP_092496929.1">
    <property type="nucleotide sequence ID" value="NZ_FOFG01000008.1"/>
</dbReference>
<sequence length="143" mass="15416">MIPIRPALAALLLTAATPALAASDAPEDPTAKTLDACLNSDRGTSTAGMTDCEDTAAKDYDRRLNKAYGALVKALAAPAAEKLKLSQRAWLAFRDSERKTQSALFETLQGTMYVPMQADEVMALTRERALRLESYLRVLATGP</sequence>
<protein>
    <submittedName>
        <fullName evidence="3">Uncharacterized conserved protein YecT, DUF1311 family</fullName>
    </submittedName>
</protein>
<dbReference type="OrthoDB" id="7340239at2"/>
<gene>
    <name evidence="3" type="ORF">SAMN05216548_108167</name>
</gene>
<dbReference type="InterPro" id="IPR009739">
    <property type="entry name" value="LprI-like_N"/>
</dbReference>
<organism evidence="3 4">
    <name type="scientific">Faunimonas pinastri</name>
    <dbReference type="NCBI Taxonomy" id="1855383"/>
    <lineage>
        <taxon>Bacteria</taxon>
        <taxon>Pseudomonadati</taxon>
        <taxon>Pseudomonadota</taxon>
        <taxon>Alphaproteobacteria</taxon>
        <taxon>Hyphomicrobiales</taxon>
        <taxon>Afifellaceae</taxon>
        <taxon>Faunimonas</taxon>
    </lineage>
</organism>
<proteinExistence type="predicted"/>
<reference evidence="3 4" key="1">
    <citation type="submission" date="2016-10" db="EMBL/GenBank/DDBJ databases">
        <authorList>
            <person name="de Groot N.N."/>
        </authorList>
    </citation>
    <scope>NUCLEOTIDE SEQUENCE [LARGE SCALE GENOMIC DNA]</scope>
    <source>
        <strain evidence="3 4">A52C2</strain>
    </source>
</reference>
<keyword evidence="4" id="KW-1185">Reference proteome</keyword>
<evidence type="ECO:0000313" key="4">
    <source>
        <dbReference type="Proteomes" id="UP000199647"/>
    </source>
</evidence>
<dbReference type="STRING" id="1855383.SAMN05216548_108167"/>
<accession>A0A1H9JKW6</accession>
<dbReference type="Gene3D" id="1.20.1270.180">
    <property type="match status" value="1"/>
</dbReference>
<evidence type="ECO:0000256" key="1">
    <source>
        <dbReference type="SAM" id="SignalP"/>
    </source>
</evidence>
<evidence type="ECO:0000313" key="3">
    <source>
        <dbReference type="EMBL" id="SEQ87544.1"/>
    </source>
</evidence>